<dbReference type="EC" id="2.4.1.-" evidence="10"/>
<dbReference type="AlphaFoldDB" id="A0A3A4BR35"/>
<evidence type="ECO:0000256" key="8">
    <source>
        <dbReference type="ARBA" id="ARBA00023136"/>
    </source>
</evidence>
<evidence type="ECO:0000256" key="3">
    <source>
        <dbReference type="ARBA" id="ARBA00007222"/>
    </source>
</evidence>
<evidence type="ECO:0000256" key="6">
    <source>
        <dbReference type="ARBA" id="ARBA00022692"/>
    </source>
</evidence>
<feature type="transmembrane region" description="Helical" evidence="10">
    <location>
        <begin position="433"/>
        <end position="455"/>
    </location>
</feature>
<keyword evidence="8 10" id="KW-0472">Membrane</keyword>
<keyword evidence="4 10" id="KW-0328">Glycosyltransferase</keyword>
<dbReference type="Pfam" id="PF02366">
    <property type="entry name" value="PMT"/>
    <property type="match status" value="1"/>
</dbReference>
<feature type="transmembrane region" description="Helical" evidence="10">
    <location>
        <begin position="161"/>
        <end position="179"/>
    </location>
</feature>
<feature type="transmembrane region" description="Helical" evidence="10">
    <location>
        <begin position="231"/>
        <end position="248"/>
    </location>
</feature>
<dbReference type="PANTHER" id="PTHR10050">
    <property type="entry name" value="DOLICHYL-PHOSPHATE-MANNOSE--PROTEIN MANNOSYLTRANSFERASE"/>
    <property type="match status" value="1"/>
</dbReference>
<organism evidence="13 14">
    <name type="scientific">Bailinhaonella thermotolerans</name>
    <dbReference type="NCBI Taxonomy" id="1070861"/>
    <lineage>
        <taxon>Bacteria</taxon>
        <taxon>Bacillati</taxon>
        <taxon>Actinomycetota</taxon>
        <taxon>Actinomycetes</taxon>
        <taxon>Streptosporangiales</taxon>
        <taxon>Streptosporangiaceae</taxon>
        <taxon>Bailinhaonella</taxon>
    </lineage>
</organism>
<evidence type="ECO:0000259" key="12">
    <source>
        <dbReference type="Pfam" id="PF16192"/>
    </source>
</evidence>
<dbReference type="OrthoDB" id="9776737at2"/>
<keyword evidence="6 10" id="KW-0812">Transmembrane</keyword>
<feature type="transmembrane region" description="Helical" evidence="10">
    <location>
        <begin position="109"/>
        <end position="130"/>
    </location>
</feature>
<reference evidence="13 14" key="1">
    <citation type="submission" date="2018-09" db="EMBL/GenBank/DDBJ databases">
        <title>YIM 75507 draft genome.</title>
        <authorList>
            <person name="Tang S."/>
            <person name="Feng Y."/>
        </authorList>
    </citation>
    <scope>NUCLEOTIDE SEQUENCE [LARGE SCALE GENOMIC DNA]</scope>
    <source>
        <strain evidence="13 14">YIM 75507</strain>
    </source>
</reference>
<evidence type="ECO:0000259" key="11">
    <source>
        <dbReference type="Pfam" id="PF02366"/>
    </source>
</evidence>
<dbReference type="Pfam" id="PF16192">
    <property type="entry name" value="PMT_4TMC"/>
    <property type="match status" value="1"/>
</dbReference>
<sequence length="511" mass="56911">MRGSVLWGWLGPILVAVFAGVLRFTRLGQPDSIVFDETYYAKNGLGLLRFGTEHYSVKDADKLLNAGNTDIFLKCPPEPLEKCAEYVVHPPLGKWMIALGEWLFGMNPFGWRFAAALFGTLTVLILARAARRMTRSTLLGCLAGLLLALDGLHFVLSRFALLDVFLTFWVVAGFACLLVDRDRGRGRIADWAESTLQLRRPSDLGPILGARPWRLLGAVCLGLATGVKWSGAYYLVAFALLVLFWDLGARRAAGLRRPVLGTLVRDTPYTLIGMAAISIVAYTATWAGWFATAGGYGRNWDRATAGGPLHFVVDSFQSWYSYQRQALDFHGGLAKSHLYMSEPWEWPILARPVAFFYTQPTRGQLGCDVDTCSRAVLGIGTPAIWWAGIAALAAMIAWYFATRDWRAGAVLLAYAAGWLPWFWYAIVNNRTMFLFYALPMLPFLILAIVLALGLIIGPANAPTTRRFVGAAIAGAYTLLVILNFWYLYPILSAEVIPRLEWVSRMWFNRWI</sequence>
<comment type="similarity">
    <text evidence="3 10">Belongs to the glycosyltransferase 39 family.</text>
</comment>
<evidence type="ECO:0000256" key="2">
    <source>
        <dbReference type="ARBA" id="ARBA00004922"/>
    </source>
</evidence>
<feature type="transmembrane region" description="Helical" evidence="10">
    <location>
        <begin position="269"/>
        <end position="291"/>
    </location>
</feature>
<dbReference type="GO" id="GO:0004169">
    <property type="term" value="F:dolichyl-phosphate-mannose-protein mannosyltransferase activity"/>
    <property type="evidence" value="ECO:0007669"/>
    <property type="project" value="UniProtKB-UniRule"/>
</dbReference>
<comment type="caution">
    <text evidence="13">The sequence shown here is derived from an EMBL/GenBank/DDBJ whole genome shotgun (WGS) entry which is preliminary data.</text>
</comment>
<comment type="pathway">
    <text evidence="2 10">Protein modification; protein glycosylation.</text>
</comment>
<protein>
    <recommendedName>
        <fullName evidence="9 10">Polyprenol-phosphate-mannose--protein mannosyltransferase</fullName>
        <ecNumber evidence="10">2.4.1.-</ecNumber>
    </recommendedName>
</protein>
<dbReference type="InterPro" id="IPR003342">
    <property type="entry name" value="ArnT-like_N"/>
</dbReference>
<evidence type="ECO:0000313" key="14">
    <source>
        <dbReference type="Proteomes" id="UP000265768"/>
    </source>
</evidence>
<dbReference type="GO" id="GO:0005886">
    <property type="term" value="C:plasma membrane"/>
    <property type="evidence" value="ECO:0007669"/>
    <property type="project" value="UniProtKB-SubCell"/>
</dbReference>
<dbReference type="PANTHER" id="PTHR10050:SF46">
    <property type="entry name" value="PROTEIN O-MANNOSYL-TRANSFERASE 2"/>
    <property type="match status" value="1"/>
</dbReference>
<keyword evidence="14" id="KW-1185">Reference proteome</keyword>
<evidence type="ECO:0000256" key="5">
    <source>
        <dbReference type="ARBA" id="ARBA00022679"/>
    </source>
</evidence>
<dbReference type="InterPro" id="IPR032421">
    <property type="entry name" value="PMT_4TMC"/>
</dbReference>
<dbReference type="EMBL" id="QZEY01000003">
    <property type="protein sequence ID" value="RJL33606.1"/>
    <property type="molecule type" value="Genomic_DNA"/>
</dbReference>
<accession>A0A3A4BR35</accession>
<comment type="function">
    <text evidence="10">Protein O-mannosyltransferase that catalyzes the transfer of a single mannose residue from a polyprenol phospho-mannosyl lipidic donor to the hydroxyl group of selected serine and threonine residues in acceptor proteins.</text>
</comment>
<evidence type="ECO:0000256" key="9">
    <source>
        <dbReference type="ARBA" id="ARBA00093617"/>
    </source>
</evidence>
<dbReference type="UniPathway" id="UPA00378"/>
<dbReference type="RefSeq" id="WP_119926564.1">
    <property type="nucleotide sequence ID" value="NZ_QZEY01000003.1"/>
</dbReference>
<dbReference type="InterPro" id="IPR027005">
    <property type="entry name" value="PMT-like"/>
</dbReference>
<proteinExistence type="inferred from homology"/>
<feature type="transmembrane region" description="Helical" evidence="10">
    <location>
        <begin position="383"/>
        <end position="401"/>
    </location>
</feature>
<evidence type="ECO:0000256" key="4">
    <source>
        <dbReference type="ARBA" id="ARBA00022676"/>
    </source>
</evidence>
<evidence type="ECO:0000256" key="1">
    <source>
        <dbReference type="ARBA" id="ARBA00004127"/>
    </source>
</evidence>
<feature type="transmembrane region" description="Helical" evidence="10">
    <location>
        <begin position="408"/>
        <end position="427"/>
    </location>
</feature>
<dbReference type="GO" id="GO:0012505">
    <property type="term" value="C:endomembrane system"/>
    <property type="evidence" value="ECO:0007669"/>
    <property type="project" value="UniProtKB-SubCell"/>
</dbReference>
<keyword evidence="5 10" id="KW-0808">Transferase</keyword>
<gene>
    <name evidence="13" type="ORF">D5H75_10575</name>
</gene>
<feature type="transmembrane region" description="Helical" evidence="10">
    <location>
        <begin position="137"/>
        <end position="155"/>
    </location>
</feature>
<evidence type="ECO:0000256" key="10">
    <source>
        <dbReference type="RuleBase" id="RU367007"/>
    </source>
</evidence>
<feature type="domain" description="Protein O-mannosyl-transferase C-terminal four TM" evidence="12">
    <location>
        <begin position="316"/>
        <end position="510"/>
    </location>
</feature>
<feature type="transmembrane region" description="Helical" evidence="10">
    <location>
        <begin position="467"/>
        <end position="488"/>
    </location>
</feature>
<keyword evidence="7 10" id="KW-1133">Transmembrane helix</keyword>
<keyword evidence="10" id="KW-1003">Cell membrane</keyword>
<dbReference type="Proteomes" id="UP000265768">
    <property type="component" value="Unassembled WGS sequence"/>
</dbReference>
<evidence type="ECO:0000313" key="13">
    <source>
        <dbReference type="EMBL" id="RJL33606.1"/>
    </source>
</evidence>
<name>A0A3A4BR35_9ACTN</name>
<comment type="subcellular location">
    <subcellularLocation>
        <location evidence="10">Cell membrane</location>
    </subcellularLocation>
    <subcellularLocation>
        <location evidence="1">Endomembrane system</location>
        <topology evidence="1">Multi-pass membrane protein</topology>
    </subcellularLocation>
</comment>
<evidence type="ECO:0000256" key="7">
    <source>
        <dbReference type="ARBA" id="ARBA00022989"/>
    </source>
</evidence>
<feature type="domain" description="ArnT-like N-terminal" evidence="11">
    <location>
        <begin position="90"/>
        <end position="247"/>
    </location>
</feature>